<dbReference type="CDD" id="cd05561">
    <property type="entry name" value="Peptidases_S8_4"/>
    <property type="match status" value="1"/>
</dbReference>
<dbReference type="PANTHER" id="PTHR43806:SF11">
    <property type="entry name" value="CEREVISIN-RELATED"/>
    <property type="match status" value="1"/>
</dbReference>
<feature type="region of interest" description="Disordered" evidence="6">
    <location>
        <begin position="512"/>
        <end position="562"/>
    </location>
</feature>
<dbReference type="PANTHER" id="PTHR43806">
    <property type="entry name" value="PEPTIDASE S8"/>
    <property type="match status" value="1"/>
</dbReference>
<feature type="compositionally biased region" description="Low complexity" evidence="6">
    <location>
        <begin position="125"/>
        <end position="136"/>
    </location>
</feature>
<feature type="active site" description="Charge relay system" evidence="5">
    <location>
        <position position="448"/>
    </location>
</feature>
<dbReference type="PROSITE" id="PS00137">
    <property type="entry name" value="SUBTILASE_HIS"/>
    <property type="match status" value="1"/>
</dbReference>
<dbReference type="PROSITE" id="PS51892">
    <property type="entry name" value="SUBTILASE"/>
    <property type="match status" value="1"/>
</dbReference>
<protein>
    <submittedName>
        <fullName evidence="9">S8 family serine peptidase</fullName>
    </submittedName>
</protein>
<name>A0A975RTK3_9BRAD</name>
<dbReference type="GO" id="GO:0006508">
    <property type="term" value="P:proteolysis"/>
    <property type="evidence" value="ECO:0007669"/>
    <property type="project" value="UniProtKB-KW"/>
</dbReference>
<evidence type="ECO:0000256" key="2">
    <source>
        <dbReference type="ARBA" id="ARBA00022670"/>
    </source>
</evidence>
<dbReference type="KEGG" id="bsei:KMZ68_09935"/>
<evidence type="ECO:0000313" key="9">
    <source>
        <dbReference type="EMBL" id="QWG20112.1"/>
    </source>
</evidence>
<feature type="domain" description="Peptidase S8/S53" evidence="8">
    <location>
        <begin position="256"/>
        <end position="496"/>
    </location>
</feature>
<evidence type="ECO:0000256" key="5">
    <source>
        <dbReference type="PROSITE-ProRule" id="PRU01240"/>
    </source>
</evidence>
<feature type="active site" description="Charge relay system" evidence="5">
    <location>
        <position position="295"/>
    </location>
</feature>
<keyword evidence="3 5" id="KW-0378">Hydrolase</keyword>
<dbReference type="PRINTS" id="PR00723">
    <property type="entry name" value="SUBTILISIN"/>
</dbReference>
<comment type="similarity">
    <text evidence="1 5">Belongs to the peptidase S8 family.</text>
</comment>
<feature type="active site" description="Charge relay system" evidence="5">
    <location>
        <position position="265"/>
    </location>
</feature>
<evidence type="ECO:0000256" key="3">
    <source>
        <dbReference type="ARBA" id="ARBA00022801"/>
    </source>
</evidence>
<evidence type="ECO:0000259" key="8">
    <source>
        <dbReference type="Pfam" id="PF00082"/>
    </source>
</evidence>
<evidence type="ECO:0000256" key="6">
    <source>
        <dbReference type="SAM" id="MobiDB-lite"/>
    </source>
</evidence>
<evidence type="ECO:0000256" key="7">
    <source>
        <dbReference type="SAM" id="SignalP"/>
    </source>
</evidence>
<organism evidence="9 10">
    <name type="scientific">Bradyrhizobium sediminis</name>
    <dbReference type="NCBI Taxonomy" id="2840469"/>
    <lineage>
        <taxon>Bacteria</taxon>
        <taxon>Pseudomonadati</taxon>
        <taxon>Pseudomonadota</taxon>
        <taxon>Alphaproteobacteria</taxon>
        <taxon>Hyphomicrobiales</taxon>
        <taxon>Nitrobacteraceae</taxon>
        <taxon>Bradyrhizobium</taxon>
    </lineage>
</organism>
<dbReference type="EMBL" id="CP076135">
    <property type="protein sequence ID" value="QWG20112.1"/>
    <property type="molecule type" value="Genomic_DNA"/>
</dbReference>
<keyword evidence="4 5" id="KW-0720">Serine protease</keyword>
<accession>A0A975RTK3</accession>
<feature type="chain" id="PRO_5036995229" evidence="7">
    <location>
        <begin position="24"/>
        <end position="562"/>
    </location>
</feature>
<dbReference type="GO" id="GO:0004252">
    <property type="term" value="F:serine-type endopeptidase activity"/>
    <property type="evidence" value="ECO:0007669"/>
    <property type="project" value="UniProtKB-UniRule"/>
</dbReference>
<keyword evidence="7" id="KW-0732">Signal</keyword>
<dbReference type="InterPro" id="IPR036852">
    <property type="entry name" value="Peptidase_S8/S53_dom_sf"/>
</dbReference>
<dbReference type="Gene3D" id="3.40.50.200">
    <property type="entry name" value="Peptidase S8/S53 domain"/>
    <property type="match status" value="1"/>
</dbReference>
<dbReference type="InterPro" id="IPR023827">
    <property type="entry name" value="Peptidase_S8_Asp-AS"/>
</dbReference>
<evidence type="ECO:0000313" key="10">
    <source>
        <dbReference type="Proteomes" id="UP000680805"/>
    </source>
</evidence>
<dbReference type="InterPro" id="IPR015500">
    <property type="entry name" value="Peptidase_S8_subtilisin-rel"/>
</dbReference>
<feature type="region of interest" description="Disordered" evidence="6">
    <location>
        <begin position="110"/>
        <end position="139"/>
    </location>
</feature>
<dbReference type="SUPFAM" id="SSF52743">
    <property type="entry name" value="Subtilisin-like"/>
    <property type="match status" value="1"/>
</dbReference>
<evidence type="ECO:0000256" key="1">
    <source>
        <dbReference type="ARBA" id="ARBA00011073"/>
    </source>
</evidence>
<evidence type="ECO:0000256" key="4">
    <source>
        <dbReference type="ARBA" id="ARBA00022825"/>
    </source>
</evidence>
<dbReference type="InterPro" id="IPR050131">
    <property type="entry name" value="Peptidase_S8_subtilisin-like"/>
</dbReference>
<dbReference type="InterPro" id="IPR000209">
    <property type="entry name" value="Peptidase_S8/S53_dom"/>
</dbReference>
<dbReference type="InterPro" id="IPR022398">
    <property type="entry name" value="Peptidase_S8_His-AS"/>
</dbReference>
<gene>
    <name evidence="9" type="ORF">KMZ68_09935</name>
</gene>
<dbReference type="AlphaFoldDB" id="A0A975RTK3"/>
<dbReference type="RefSeq" id="WP_215615599.1">
    <property type="nucleotide sequence ID" value="NZ_CP076135.1"/>
</dbReference>
<sequence>MKVRRAALVLSAAALLFAYSDIAAVHAQSVMRTPNLNIQPRIPAINPTVTPRIDPNVAGRVVTGVDRGRPDVTMRATPRIGVTSTLPNARYSPNLSSACSYAYRASSGECQDKPVSSSDGGGAGKSVKNGKNGGVSRNTPLAALSPGAIPGEFVAEIDGSLSDAQADALARRYGLVRVESQNFPLIGATIGLFRITDRRPVEKVRSAFAGAAGVRSVQLNFRFLLQDQKTVLSEGDPAQYALAKLRLPQAHALASGANVTIAVIDSGIDERHPELMNAVADNFDALGSKEGPHVHGTGIAGAIVSHARLMGSAPQARILGIRAFGVAQNGAESTTFVILKALNYAALHGAQIINMSFAGPKDPLIERGINATAARDIVMVAASGNAGPKSPPLFPAANGNVIAVSATDAQDKLFAASNRGGHIAVAAPGVDIFLPAPDEKYQMSSGTSFSAAYVSGLVALMLERNPALKPGEVRAILIGTARDIGSPGRDDQFGAGEADAFAAVSAAGAAPAVPVAAASPPPATEKVSDPQQVPATRALNQPAAAMASEKSDVGEPNRPAAQ</sequence>
<feature type="signal peptide" evidence="7">
    <location>
        <begin position="1"/>
        <end position="23"/>
    </location>
</feature>
<dbReference type="Pfam" id="PF00082">
    <property type="entry name" value="Peptidase_S8"/>
    <property type="match status" value="1"/>
</dbReference>
<keyword evidence="2 5" id="KW-0645">Protease</keyword>
<proteinExistence type="inferred from homology"/>
<dbReference type="Proteomes" id="UP000680805">
    <property type="component" value="Chromosome"/>
</dbReference>
<reference evidence="9" key="1">
    <citation type="submission" date="2021-06" db="EMBL/GenBank/DDBJ databases">
        <title>Bradyrhizobium sp. S2-11-2 Genome sequencing.</title>
        <authorList>
            <person name="Jin L."/>
        </authorList>
    </citation>
    <scope>NUCLEOTIDE SEQUENCE</scope>
    <source>
        <strain evidence="9">S2-11-2</strain>
    </source>
</reference>
<dbReference type="PROSITE" id="PS00136">
    <property type="entry name" value="SUBTILASE_ASP"/>
    <property type="match status" value="1"/>
</dbReference>